<dbReference type="Proteomes" id="UP000298438">
    <property type="component" value="Unassembled WGS sequence"/>
</dbReference>
<proteinExistence type="predicted"/>
<feature type="signal peptide" evidence="1">
    <location>
        <begin position="1"/>
        <end position="27"/>
    </location>
</feature>
<dbReference type="RefSeq" id="WP_135207326.1">
    <property type="nucleotide sequence ID" value="NZ_SPVF01000142.1"/>
</dbReference>
<comment type="caution">
    <text evidence="2">The sequence shown here is derived from an EMBL/GenBank/DDBJ whole genome shotgun (WGS) entry which is preliminary data.</text>
</comment>
<evidence type="ECO:0000313" key="3">
    <source>
        <dbReference type="Proteomes" id="UP000298438"/>
    </source>
</evidence>
<dbReference type="SUPFAM" id="SSF159501">
    <property type="entry name" value="EreA/ChaN-like"/>
    <property type="match status" value="1"/>
</dbReference>
<evidence type="ECO:0000256" key="1">
    <source>
        <dbReference type="SAM" id="SignalP"/>
    </source>
</evidence>
<keyword evidence="1" id="KW-0732">Signal</keyword>
<dbReference type="OrthoDB" id="1409169at2"/>
<protein>
    <recommendedName>
        <fullName evidence="4">Haem-binding uptake Tiki superfamily ChaN domain-containing protein</fullName>
    </recommendedName>
</protein>
<gene>
    <name evidence="2" type="ORF">E4L96_11315</name>
</gene>
<keyword evidence="3" id="KW-1185">Reference proteome</keyword>
<evidence type="ECO:0000313" key="2">
    <source>
        <dbReference type="EMBL" id="TFW19724.1"/>
    </source>
</evidence>
<sequence>MTPFLRTPWQHVAFVVGTLLAASAASAGTAATPAPTAEHRLAERILPTIGYTPRALFVGEVHGTEQAVAVFANIVQEYADNGEQFIVGLELPPSEEELVNRFLESSDDEVAAARRAMLASAFWQRPATVNDGRASIAMVQLLEYLRALRQNQGSAFEQAVCFQSGTDEAAAQRLQAALAWYPGAKLLTLSGNVHAMKKRPDGAAPALPAYFATEGSFTIDVRTNGGAAWQCRAGGKCGLASLPRPAGRKPPCDRCLVLDDALENFDAIYSIATPATASRPASELVSPR</sequence>
<evidence type="ECO:0008006" key="4">
    <source>
        <dbReference type="Google" id="ProtNLM"/>
    </source>
</evidence>
<feature type="chain" id="PRO_5021413377" description="Haem-binding uptake Tiki superfamily ChaN domain-containing protein" evidence="1">
    <location>
        <begin position="28"/>
        <end position="288"/>
    </location>
</feature>
<accession>A0A4Y9SBY1</accession>
<organism evidence="2 3">
    <name type="scientific">Zemynaea arenosa</name>
    <dbReference type="NCBI Taxonomy" id="2561931"/>
    <lineage>
        <taxon>Bacteria</taxon>
        <taxon>Pseudomonadati</taxon>
        <taxon>Pseudomonadota</taxon>
        <taxon>Betaproteobacteria</taxon>
        <taxon>Burkholderiales</taxon>
        <taxon>Oxalobacteraceae</taxon>
        <taxon>Telluria group</taxon>
        <taxon>Zemynaea</taxon>
    </lineage>
</organism>
<dbReference type="EMBL" id="SPVF01000142">
    <property type="protein sequence ID" value="TFW19724.1"/>
    <property type="molecule type" value="Genomic_DNA"/>
</dbReference>
<name>A0A4Y9SBY1_9BURK</name>
<dbReference type="AlphaFoldDB" id="A0A4Y9SBY1"/>
<reference evidence="2 3" key="1">
    <citation type="submission" date="2019-03" db="EMBL/GenBank/DDBJ databases">
        <title>Draft Genome Sequence of Massilia arenosa sp. nov., a Novel Massilia Species Isolated from a Sandy-loam Maize Soil.</title>
        <authorList>
            <person name="Raths R."/>
            <person name="Peta V."/>
            <person name="Bucking H."/>
        </authorList>
    </citation>
    <scope>NUCLEOTIDE SEQUENCE [LARGE SCALE GENOMIC DNA]</scope>
    <source>
        <strain evidence="2 3">MC02</strain>
    </source>
</reference>